<dbReference type="InterPro" id="IPR057767">
    <property type="entry name" value="UGSC-like_dom"/>
</dbReference>
<evidence type="ECO:0000313" key="2">
    <source>
        <dbReference type="EMBL" id="WRL64198.1"/>
    </source>
</evidence>
<name>A0ABZ1B057_9ACTN</name>
<dbReference type="Proteomes" id="UP001324287">
    <property type="component" value="Chromosome"/>
</dbReference>
<protein>
    <recommendedName>
        <fullName evidence="1">UGSC-like domain-containing protein</fullName>
    </recommendedName>
</protein>
<evidence type="ECO:0000259" key="1">
    <source>
        <dbReference type="Pfam" id="PF24696"/>
    </source>
</evidence>
<accession>A0ABZ1B057</accession>
<feature type="domain" description="UGSC-like" evidence="1">
    <location>
        <begin position="1"/>
        <end position="61"/>
    </location>
</feature>
<dbReference type="Pfam" id="PF24696">
    <property type="entry name" value="UGSC"/>
    <property type="match status" value="1"/>
</dbReference>
<organism evidence="2 3">
    <name type="scientific">Blastococcus brunescens</name>
    <dbReference type="NCBI Taxonomy" id="1564165"/>
    <lineage>
        <taxon>Bacteria</taxon>
        <taxon>Bacillati</taxon>
        <taxon>Actinomycetota</taxon>
        <taxon>Actinomycetes</taxon>
        <taxon>Geodermatophilales</taxon>
        <taxon>Geodermatophilaceae</taxon>
        <taxon>Blastococcus</taxon>
    </lineage>
</organism>
<keyword evidence="3" id="KW-1185">Reference proteome</keyword>
<reference evidence="2 3" key="1">
    <citation type="submission" date="2023-12" db="EMBL/GenBank/DDBJ databases">
        <title>Blastococcus brunescens sp. nov., an actonobacterium isolated from sandstone collected in sahara desert.</title>
        <authorList>
            <person name="Gtari M."/>
            <person name="Ghodhbane F."/>
        </authorList>
    </citation>
    <scope>NUCLEOTIDE SEQUENCE [LARGE SCALE GENOMIC DNA]</scope>
    <source>
        <strain evidence="2 3">BMG 8361</strain>
    </source>
</reference>
<gene>
    <name evidence="2" type="ORF">U6N30_32365</name>
</gene>
<dbReference type="EMBL" id="CP141261">
    <property type="protein sequence ID" value="WRL64198.1"/>
    <property type="molecule type" value="Genomic_DNA"/>
</dbReference>
<sequence>MLDNGKPNASHIVGTLGRHLAERFGAEQPVAAEKPNSSRPFEPEVLDRFRNFDAAIVGVGD</sequence>
<evidence type="ECO:0000313" key="3">
    <source>
        <dbReference type="Proteomes" id="UP001324287"/>
    </source>
</evidence>
<proteinExistence type="predicted"/>